<dbReference type="OrthoDB" id="3497702at2759"/>
<feature type="chain" id="PRO_5025331922" evidence="1">
    <location>
        <begin position="18"/>
        <end position="127"/>
    </location>
</feature>
<accession>A0A6A5XE19</accession>
<dbReference type="GeneID" id="54286577"/>
<evidence type="ECO:0000313" key="2">
    <source>
        <dbReference type="EMBL" id="KAF2011057.1"/>
    </source>
</evidence>
<dbReference type="Proteomes" id="UP000799778">
    <property type="component" value="Unassembled WGS sequence"/>
</dbReference>
<organism evidence="2 3">
    <name type="scientific">Aaosphaeria arxii CBS 175.79</name>
    <dbReference type="NCBI Taxonomy" id="1450172"/>
    <lineage>
        <taxon>Eukaryota</taxon>
        <taxon>Fungi</taxon>
        <taxon>Dikarya</taxon>
        <taxon>Ascomycota</taxon>
        <taxon>Pezizomycotina</taxon>
        <taxon>Dothideomycetes</taxon>
        <taxon>Pleosporomycetidae</taxon>
        <taxon>Pleosporales</taxon>
        <taxon>Pleosporales incertae sedis</taxon>
        <taxon>Aaosphaeria</taxon>
    </lineage>
</organism>
<keyword evidence="3" id="KW-1185">Reference proteome</keyword>
<proteinExistence type="predicted"/>
<dbReference type="RefSeq" id="XP_033379396.1">
    <property type="nucleotide sequence ID" value="XM_033529180.1"/>
</dbReference>
<gene>
    <name evidence="2" type="ORF">BU24DRAFT_427266</name>
</gene>
<reference evidence="2" key="1">
    <citation type="journal article" date="2020" name="Stud. Mycol.">
        <title>101 Dothideomycetes genomes: a test case for predicting lifestyles and emergence of pathogens.</title>
        <authorList>
            <person name="Haridas S."/>
            <person name="Albert R."/>
            <person name="Binder M."/>
            <person name="Bloem J."/>
            <person name="Labutti K."/>
            <person name="Salamov A."/>
            <person name="Andreopoulos B."/>
            <person name="Baker S."/>
            <person name="Barry K."/>
            <person name="Bills G."/>
            <person name="Bluhm B."/>
            <person name="Cannon C."/>
            <person name="Castanera R."/>
            <person name="Culley D."/>
            <person name="Daum C."/>
            <person name="Ezra D."/>
            <person name="Gonzalez J."/>
            <person name="Henrissat B."/>
            <person name="Kuo A."/>
            <person name="Liang C."/>
            <person name="Lipzen A."/>
            <person name="Lutzoni F."/>
            <person name="Magnuson J."/>
            <person name="Mondo S."/>
            <person name="Nolan M."/>
            <person name="Ohm R."/>
            <person name="Pangilinan J."/>
            <person name="Park H.-J."/>
            <person name="Ramirez L."/>
            <person name="Alfaro M."/>
            <person name="Sun H."/>
            <person name="Tritt A."/>
            <person name="Yoshinaga Y."/>
            <person name="Zwiers L.-H."/>
            <person name="Turgeon B."/>
            <person name="Goodwin S."/>
            <person name="Spatafora J."/>
            <person name="Crous P."/>
            <person name="Grigoriev I."/>
        </authorList>
    </citation>
    <scope>NUCLEOTIDE SEQUENCE</scope>
    <source>
        <strain evidence="2">CBS 175.79</strain>
    </source>
</reference>
<feature type="signal peptide" evidence="1">
    <location>
        <begin position="1"/>
        <end position="17"/>
    </location>
</feature>
<dbReference type="AlphaFoldDB" id="A0A6A5XE19"/>
<dbReference type="EMBL" id="ML978075">
    <property type="protein sequence ID" value="KAF2011057.1"/>
    <property type="molecule type" value="Genomic_DNA"/>
</dbReference>
<evidence type="ECO:0000256" key="1">
    <source>
        <dbReference type="SAM" id="SignalP"/>
    </source>
</evidence>
<evidence type="ECO:0000313" key="3">
    <source>
        <dbReference type="Proteomes" id="UP000799778"/>
    </source>
</evidence>
<sequence>MKTTSAVAFALFGAALSAPSLRERQVPTVTLSLINDQSGANAPATVNADGTVYTIPSLFSGSRVDNAGNILASSAQLVKFPTDVYCSFNAPGKTVNINSRQTWVDLDLTPGAVPVNLNGFTFTCKTA</sequence>
<name>A0A6A5XE19_9PLEO</name>
<protein>
    <submittedName>
        <fullName evidence="2">Uncharacterized protein</fullName>
    </submittedName>
</protein>
<keyword evidence="1" id="KW-0732">Signal</keyword>